<organism evidence="1 2">
    <name type="scientific">Dryococelus australis</name>
    <dbReference type="NCBI Taxonomy" id="614101"/>
    <lineage>
        <taxon>Eukaryota</taxon>
        <taxon>Metazoa</taxon>
        <taxon>Ecdysozoa</taxon>
        <taxon>Arthropoda</taxon>
        <taxon>Hexapoda</taxon>
        <taxon>Insecta</taxon>
        <taxon>Pterygota</taxon>
        <taxon>Neoptera</taxon>
        <taxon>Polyneoptera</taxon>
        <taxon>Phasmatodea</taxon>
        <taxon>Verophasmatodea</taxon>
        <taxon>Anareolatae</taxon>
        <taxon>Phasmatidae</taxon>
        <taxon>Eurycanthinae</taxon>
        <taxon>Dryococelus</taxon>
    </lineage>
</organism>
<reference evidence="1 2" key="1">
    <citation type="submission" date="2023-02" db="EMBL/GenBank/DDBJ databases">
        <title>LHISI_Scaffold_Assembly.</title>
        <authorList>
            <person name="Stuart O.P."/>
            <person name="Cleave R."/>
            <person name="Magrath M.J.L."/>
            <person name="Mikheyev A.S."/>
        </authorList>
    </citation>
    <scope>NUCLEOTIDE SEQUENCE [LARGE SCALE GENOMIC DNA]</scope>
    <source>
        <strain evidence="1">Daus_M_001</strain>
        <tissue evidence="1">Leg muscle</tissue>
    </source>
</reference>
<evidence type="ECO:0000313" key="1">
    <source>
        <dbReference type="EMBL" id="KAJ8877717.1"/>
    </source>
</evidence>
<accession>A0ABQ9H0E7</accession>
<name>A0ABQ9H0E7_9NEOP</name>
<comment type="caution">
    <text evidence="1">The sequence shown here is derived from an EMBL/GenBank/DDBJ whole genome shotgun (WGS) entry which is preliminary data.</text>
</comment>
<keyword evidence="2" id="KW-1185">Reference proteome</keyword>
<evidence type="ECO:0000313" key="2">
    <source>
        <dbReference type="Proteomes" id="UP001159363"/>
    </source>
</evidence>
<sequence>MVYLKDPCLTKFEVEAKRPKREGTVCLEEVRLEELLQQQSQGEEWVHAMEQVPALLVPGLASAAHKDGECLRMIIIPNK</sequence>
<gene>
    <name evidence="1" type="ORF">PR048_022172</name>
</gene>
<dbReference type="Proteomes" id="UP001159363">
    <property type="component" value="Chromosome 7"/>
</dbReference>
<dbReference type="EMBL" id="JARBHB010000008">
    <property type="protein sequence ID" value="KAJ8877717.1"/>
    <property type="molecule type" value="Genomic_DNA"/>
</dbReference>
<proteinExistence type="predicted"/>
<protein>
    <submittedName>
        <fullName evidence="1">Uncharacterized protein</fullName>
    </submittedName>
</protein>